<feature type="transmembrane region" description="Helical" evidence="4">
    <location>
        <begin position="104"/>
        <end position="126"/>
    </location>
</feature>
<keyword evidence="4" id="KW-1133">Transmembrane helix</keyword>
<feature type="transmembrane region" description="Helical" evidence="4">
    <location>
        <begin position="176"/>
        <end position="194"/>
    </location>
</feature>
<dbReference type="EMBL" id="FNAI01000008">
    <property type="protein sequence ID" value="SDE66989.1"/>
    <property type="molecule type" value="Genomic_DNA"/>
</dbReference>
<dbReference type="OrthoDB" id="966138at2"/>
<evidence type="ECO:0000256" key="4">
    <source>
        <dbReference type="SAM" id="Phobius"/>
    </source>
</evidence>
<feature type="transmembrane region" description="Helical" evidence="4">
    <location>
        <begin position="200"/>
        <end position="221"/>
    </location>
</feature>
<evidence type="ECO:0000256" key="1">
    <source>
        <dbReference type="ARBA" id="ARBA00023015"/>
    </source>
</evidence>
<feature type="transmembrane region" description="Helical" evidence="4">
    <location>
        <begin position="132"/>
        <end position="156"/>
    </location>
</feature>
<evidence type="ECO:0000256" key="3">
    <source>
        <dbReference type="ARBA" id="ARBA00023163"/>
    </source>
</evidence>
<dbReference type="PANTHER" id="PTHR44688">
    <property type="entry name" value="DNA-BINDING TRANSCRIPTIONAL ACTIVATOR DEVR_DOSR"/>
    <property type="match status" value="1"/>
</dbReference>
<dbReference type="SUPFAM" id="SSF46894">
    <property type="entry name" value="C-terminal effector domain of the bipartite response regulators"/>
    <property type="match status" value="1"/>
</dbReference>
<dbReference type="PROSITE" id="PS00622">
    <property type="entry name" value="HTH_LUXR_1"/>
    <property type="match status" value="1"/>
</dbReference>
<dbReference type="GO" id="GO:0003677">
    <property type="term" value="F:DNA binding"/>
    <property type="evidence" value="ECO:0007669"/>
    <property type="project" value="UniProtKB-KW"/>
</dbReference>
<feature type="transmembrane region" description="Helical" evidence="4">
    <location>
        <begin position="12"/>
        <end position="29"/>
    </location>
</feature>
<dbReference type="AlphaFoldDB" id="A0A1G7ETM7"/>
<proteinExistence type="predicted"/>
<evidence type="ECO:0000256" key="2">
    <source>
        <dbReference type="ARBA" id="ARBA00023125"/>
    </source>
</evidence>
<dbReference type="SMART" id="SM00421">
    <property type="entry name" value="HTH_LUXR"/>
    <property type="match status" value="1"/>
</dbReference>
<keyword evidence="1" id="KW-0805">Transcription regulation</keyword>
<sequence length="317" mass="36711">MLVFNSEMHLLTFVFVVLEMGMLFFYQLPHYLSKPDDTSRLWYLILLALLVLYNVTGGLFPDPEIPIPIIVQNIIAYGSGFLMASYFPYFFYRGLGLEKLRFHALFGVPIFLILPYLFFFGLVYAINGDLEFAIHWGMVIPFIYSVVIVVAILNAIRANFNEQEEDGYSVTKTEAIALYCAVAPWVCMTLFAYFHVCQWIEVLCTNLGFVLITIIFISHSVKRDKIRERLLRVNAEMFDVLTVETEELFLFNCRLFKISDREVEIIRLVQEGLTNKEIADRIFRSEKTVGNHLMRIYSKTGAKTRTALINILLKKQV</sequence>
<feature type="transmembrane region" description="Helical" evidence="4">
    <location>
        <begin position="67"/>
        <end position="92"/>
    </location>
</feature>
<dbReference type="InterPro" id="IPR036388">
    <property type="entry name" value="WH-like_DNA-bd_sf"/>
</dbReference>
<feature type="transmembrane region" description="Helical" evidence="4">
    <location>
        <begin position="41"/>
        <end position="61"/>
    </location>
</feature>
<dbReference type="CDD" id="cd06170">
    <property type="entry name" value="LuxR_C_like"/>
    <property type="match status" value="1"/>
</dbReference>
<name>A0A1G7ETM7_9SPHI</name>
<evidence type="ECO:0000313" key="7">
    <source>
        <dbReference type="Proteomes" id="UP000199072"/>
    </source>
</evidence>
<dbReference type="InterPro" id="IPR000792">
    <property type="entry name" value="Tscrpt_reg_LuxR_C"/>
</dbReference>
<dbReference type="Pfam" id="PF00196">
    <property type="entry name" value="GerE"/>
    <property type="match status" value="1"/>
</dbReference>
<keyword evidence="2" id="KW-0238">DNA-binding</keyword>
<protein>
    <submittedName>
        <fullName evidence="6">Regulatory protein, luxR family</fullName>
    </submittedName>
</protein>
<keyword evidence="7" id="KW-1185">Reference proteome</keyword>
<dbReference type="STRING" id="1391627.SAMN05216464_108155"/>
<keyword evidence="3" id="KW-0804">Transcription</keyword>
<dbReference type="RefSeq" id="WP_091151048.1">
    <property type="nucleotide sequence ID" value="NZ_FNAI01000008.1"/>
</dbReference>
<keyword evidence="4" id="KW-0812">Transmembrane</keyword>
<evidence type="ECO:0000313" key="6">
    <source>
        <dbReference type="EMBL" id="SDE66989.1"/>
    </source>
</evidence>
<dbReference type="PROSITE" id="PS50043">
    <property type="entry name" value="HTH_LUXR_2"/>
    <property type="match status" value="1"/>
</dbReference>
<feature type="domain" description="HTH luxR-type" evidence="5">
    <location>
        <begin position="251"/>
        <end position="316"/>
    </location>
</feature>
<dbReference type="Gene3D" id="1.10.10.10">
    <property type="entry name" value="Winged helix-like DNA-binding domain superfamily/Winged helix DNA-binding domain"/>
    <property type="match status" value="1"/>
</dbReference>
<dbReference type="PRINTS" id="PR00038">
    <property type="entry name" value="HTHLUXR"/>
</dbReference>
<reference evidence="6 7" key="1">
    <citation type="submission" date="2016-10" db="EMBL/GenBank/DDBJ databases">
        <authorList>
            <person name="de Groot N.N."/>
        </authorList>
    </citation>
    <scope>NUCLEOTIDE SEQUENCE [LARGE SCALE GENOMIC DNA]</scope>
    <source>
        <strain evidence="6 7">47C3B</strain>
    </source>
</reference>
<keyword evidence="4" id="KW-0472">Membrane</keyword>
<dbReference type="InterPro" id="IPR016032">
    <property type="entry name" value="Sig_transdc_resp-reg_C-effctor"/>
</dbReference>
<dbReference type="Proteomes" id="UP000199072">
    <property type="component" value="Unassembled WGS sequence"/>
</dbReference>
<evidence type="ECO:0000259" key="5">
    <source>
        <dbReference type="PROSITE" id="PS50043"/>
    </source>
</evidence>
<accession>A0A1G7ETM7</accession>
<gene>
    <name evidence="6" type="ORF">SAMN05216464_108155</name>
</gene>
<dbReference type="PANTHER" id="PTHR44688:SF16">
    <property type="entry name" value="DNA-BINDING TRANSCRIPTIONAL ACTIVATOR DEVR_DOSR"/>
    <property type="match status" value="1"/>
</dbReference>
<organism evidence="6 7">
    <name type="scientific">Mucilaginibacter pineti</name>
    <dbReference type="NCBI Taxonomy" id="1391627"/>
    <lineage>
        <taxon>Bacteria</taxon>
        <taxon>Pseudomonadati</taxon>
        <taxon>Bacteroidota</taxon>
        <taxon>Sphingobacteriia</taxon>
        <taxon>Sphingobacteriales</taxon>
        <taxon>Sphingobacteriaceae</taxon>
        <taxon>Mucilaginibacter</taxon>
    </lineage>
</organism>
<dbReference type="GO" id="GO:0006355">
    <property type="term" value="P:regulation of DNA-templated transcription"/>
    <property type="evidence" value="ECO:0007669"/>
    <property type="project" value="InterPro"/>
</dbReference>